<dbReference type="InterPro" id="IPR023343">
    <property type="entry name" value="Penicillin_amidase_dom1"/>
</dbReference>
<dbReference type="Gene3D" id="1.10.439.10">
    <property type="entry name" value="Penicillin Amidohydrolase, domain 1"/>
    <property type="match status" value="1"/>
</dbReference>
<dbReference type="SUPFAM" id="SSF56235">
    <property type="entry name" value="N-terminal nucleophile aminohydrolases (Ntn hydrolases)"/>
    <property type="match status" value="1"/>
</dbReference>
<feature type="transmembrane region" description="Helical" evidence="4">
    <location>
        <begin position="7"/>
        <end position="30"/>
    </location>
</feature>
<comment type="similarity">
    <text evidence="1">Belongs to the peptidase S45 family.</text>
</comment>
<evidence type="ECO:0000256" key="1">
    <source>
        <dbReference type="ARBA" id="ARBA00006586"/>
    </source>
</evidence>
<keyword evidence="6" id="KW-1185">Reference proteome</keyword>
<evidence type="ECO:0000256" key="2">
    <source>
        <dbReference type="ARBA" id="ARBA00022801"/>
    </source>
</evidence>
<keyword evidence="3" id="KW-0865">Zymogen</keyword>
<protein>
    <submittedName>
        <fullName evidence="5">Penicillin acylase family protein</fullName>
    </submittedName>
</protein>
<keyword evidence="2" id="KW-0378">Hydrolase</keyword>
<dbReference type="EMBL" id="JBHLWQ010000186">
    <property type="protein sequence ID" value="MFC0202400.1"/>
    <property type="molecule type" value="Genomic_DNA"/>
</dbReference>
<organism evidence="5 6">
    <name type="scientific">Paracoccus rhizosphaerae</name>
    <dbReference type="NCBI Taxonomy" id="1133347"/>
    <lineage>
        <taxon>Bacteria</taxon>
        <taxon>Pseudomonadati</taxon>
        <taxon>Pseudomonadota</taxon>
        <taxon>Alphaproteobacteria</taxon>
        <taxon>Rhodobacterales</taxon>
        <taxon>Paracoccaceae</taxon>
        <taxon>Paracoccus</taxon>
    </lineage>
</organism>
<evidence type="ECO:0000313" key="5">
    <source>
        <dbReference type="EMBL" id="MFC0202400.1"/>
    </source>
</evidence>
<reference evidence="5 6" key="1">
    <citation type="submission" date="2024-09" db="EMBL/GenBank/DDBJ databases">
        <authorList>
            <person name="Sun Q."/>
            <person name="Mori K."/>
        </authorList>
    </citation>
    <scope>NUCLEOTIDE SEQUENCE [LARGE SCALE GENOMIC DNA]</scope>
    <source>
        <strain evidence="5 6">CCM 7904</strain>
    </source>
</reference>
<dbReference type="InterPro" id="IPR043147">
    <property type="entry name" value="Penicillin_amidase_A-knob"/>
</dbReference>
<dbReference type="PANTHER" id="PTHR34218">
    <property type="entry name" value="PEPTIDASE S45 PENICILLIN AMIDASE"/>
    <property type="match status" value="1"/>
</dbReference>
<dbReference type="Gene3D" id="3.60.20.10">
    <property type="entry name" value="Glutamine Phosphoribosylpyrophosphate, subunit 1, domain 1"/>
    <property type="match status" value="1"/>
</dbReference>
<proteinExistence type="inferred from homology"/>
<dbReference type="Pfam" id="PF01804">
    <property type="entry name" value="Penicil_amidase"/>
    <property type="match status" value="1"/>
</dbReference>
<evidence type="ECO:0000313" key="6">
    <source>
        <dbReference type="Proteomes" id="UP001589795"/>
    </source>
</evidence>
<sequence>MLTLFRWLLRLTVGLMILIVLSAGLVWYFAMRSLPNYDGRFSVQGLDSPVEIVRSTENVPHIFARNDTDAFFALGLVHAQDRLFQMTLLRRAAQGRMAEVQGPQALAADVLVRRLEIYRSAQASFDVQDDATKAALRAYADGVNQWIRIVNEGAMGRGAPEFFLYPDVITFWQPADSIAILKLLAASSTTAAADEILRARLSLAWPERGPELIDGPGVPSDLPSYSSIFPDRRLGIPERRRDPDAVRNQGTFLSPTLPVGGNVFGAGPQRTAAEGSLLANDLQTGLTAPSLFYLARIELQGGGVIGATIPGMPLVLSGRSPAFSWGIAPLHIDDADIAIEEVQPGNTNRYRGPRGWTEFETRTETIRVLDGGARTVTLRATQNGPVLSSLDPGLADVIPIGHVAALRWTGLSRQDTTMSSLMALMRSDTAAEAGRALSGIVAPALTVTLADRKQVLRLAAGAAPERGGNHPTAGAMPSPGWLPETAWLGATSLAAEPQGPAVALAFDTDEDPALGMRHKRLEKLLGDRDVHSRDSFIAAQLDVVSPAARALLPLVGADLWFTGEPAAPGTPERQRQDALTLLAEWDGAMNEHLPEPLIYVAWMSALQDRLIRDELGPLADDITQLQPGFIDSVFRNSGGAGAWCNVIQSAVTEDCALIARQSLDRAILDLSARYGSDVASWRWGDAHQARHIHPGLGALSALGWIVNITQSISGGEFTVARTGLLATGPQPFEAVSGAGYRGVYDLADPDSSVFITSTGQSGHPFSRHYDDMAGLWRRGEYVGMSLDPDLARAAAVGVTVLTPTD</sequence>
<gene>
    <name evidence="5" type="ORF">ACFFIZ_19340</name>
</gene>
<name>A0ABV6CRB9_9RHOB</name>
<evidence type="ECO:0000256" key="3">
    <source>
        <dbReference type="ARBA" id="ARBA00023145"/>
    </source>
</evidence>
<dbReference type="InterPro" id="IPR002692">
    <property type="entry name" value="S45"/>
</dbReference>
<evidence type="ECO:0000256" key="4">
    <source>
        <dbReference type="SAM" id="Phobius"/>
    </source>
</evidence>
<dbReference type="Gene3D" id="2.30.120.10">
    <property type="match status" value="1"/>
</dbReference>
<dbReference type="Gene3D" id="1.10.1400.10">
    <property type="match status" value="1"/>
</dbReference>
<dbReference type="InterPro" id="IPR014395">
    <property type="entry name" value="Pen/GL7ACA/AHL_acylase"/>
</dbReference>
<comment type="caution">
    <text evidence="5">The sequence shown here is derived from an EMBL/GenBank/DDBJ whole genome shotgun (WGS) entry which is preliminary data.</text>
</comment>
<keyword evidence="4" id="KW-1133">Transmembrane helix</keyword>
<keyword evidence="4" id="KW-0472">Membrane</keyword>
<accession>A0ABV6CRB9</accession>
<dbReference type="PIRSF" id="PIRSF001227">
    <property type="entry name" value="Pen_acylase"/>
    <property type="match status" value="1"/>
</dbReference>
<keyword evidence="4" id="KW-0812">Transmembrane</keyword>
<dbReference type="PANTHER" id="PTHR34218:SF4">
    <property type="entry name" value="ACYL-HOMOSERINE LACTONE ACYLASE QUIP"/>
    <property type="match status" value="1"/>
</dbReference>
<dbReference type="RefSeq" id="WP_265506434.1">
    <property type="nucleotide sequence ID" value="NZ_JAOTBE010000012.1"/>
</dbReference>
<dbReference type="Proteomes" id="UP001589795">
    <property type="component" value="Unassembled WGS sequence"/>
</dbReference>
<dbReference type="InterPro" id="IPR043146">
    <property type="entry name" value="Penicillin_amidase_N_B-knob"/>
</dbReference>
<dbReference type="InterPro" id="IPR029055">
    <property type="entry name" value="Ntn_hydrolases_N"/>
</dbReference>